<dbReference type="PANTHER" id="PTHR11616">
    <property type="entry name" value="SODIUM/CHLORIDE DEPENDENT TRANSPORTER"/>
    <property type="match status" value="1"/>
</dbReference>
<feature type="transmembrane region" description="Helical" evidence="9">
    <location>
        <begin position="458"/>
        <end position="475"/>
    </location>
</feature>
<dbReference type="AlphaFoldDB" id="A0A0V1H917"/>
<feature type="transmembrane region" description="Helical" evidence="9">
    <location>
        <begin position="277"/>
        <end position="304"/>
    </location>
</feature>
<dbReference type="GO" id="GO:0046872">
    <property type="term" value="F:metal ion binding"/>
    <property type="evidence" value="ECO:0007669"/>
    <property type="project" value="UniProtKB-KW"/>
</dbReference>
<dbReference type="OrthoDB" id="6581954at2759"/>
<feature type="transmembrane region" description="Helical" evidence="9">
    <location>
        <begin position="575"/>
        <end position="594"/>
    </location>
</feature>
<feature type="disulfide bond" evidence="8">
    <location>
        <begin position="191"/>
        <end position="200"/>
    </location>
</feature>
<feature type="transmembrane region" description="Helical" evidence="9">
    <location>
        <begin position="79"/>
        <end position="98"/>
    </location>
</feature>
<keyword evidence="6 9" id="KW-0472">Membrane</keyword>
<name>A0A0V1H917_9BILA</name>
<comment type="subcellular location">
    <subcellularLocation>
        <location evidence="1">Membrane</location>
        <topology evidence="1">Multi-pass membrane protein</topology>
    </subcellularLocation>
</comment>
<dbReference type="Pfam" id="PF00209">
    <property type="entry name" value="SNF"/>
    <property type="match status" value="1"/>
</dbReference>
<keyword evidence="11" id="KW-1185">Reference proteome</keyword>
<dbReference type="GO" id="GO:0005332">
    <property type="term" value="F:gamma-aminobutyric acid:sodium:chloride symporter activity"/>
    <property type="evidence" value="ECO:0007669"/>
    <property type="project" value="TreeGrafter"/>
</dbReference>
<keyword evidence="7" id="KW-0915">Sodium</keyword>
<evidence type="ECO:0000256" key="5">
    <source>
        <dbReference type="ARBA" id="ARBA00022989"/>
    </source>
</evidence>
<feature type="transmembrane region" description="Helical" evidence="9">
    <location>
        <begin position="416"/>
        <end position="437"/>
    </location>
</feature>
<dbReference type="PRINTS" id="PR00176">
    <property type="entry name" value="NANEUSMPORT"/>
</dbReference>
<dbReference type="GO" id="GO:0005886">
    <property type="term" value="C:plasma membrane"/>
    <property type="evidence" value="ECO:0007669"/>
    <property type="project" value="TreeGrafter"/>
</dbReference>
<evidence type="ECO:0000313" key="10">
    <source>
        <dbReference type="EMBL" id="KRZ06767.1"/>
    </source>
</evidence>
<reference evidence="10 11" key="1">
    <citation type="submission" date="2015-01" db="EMBL/GenBank/DDBJ databases">
        <title>Evolution of Trichinella species and genotypes.</title>
        <authorList>
            <person name="Korhonen P.K."/>
            <person name="Edoardo P."/>
            <person name="Giuseppe L.R."/>
            <person name="Gasser R.B."/>
        </authorList>
    </citation>
    <scope>NUCLEOTIDE SEQUENCE [LARGE SCALE GENOMIC DNA]</scope>
    <source>
        <strain evidence="10">ISS1029</strain>
    </source>
</reference>
<dbReference type="InterPro" id="IPR000175">
    <property type="entry name" value="Na/ntran_symport"/>
</dbReference>
<gene>
    <name evidence="10" type="primary">SLC6A1</name>
    <name evidence="10" type="ORF">T11_731</name>
</gene>
<keyword evidence="2" id="KW-0813">Transport</keyword>
<evidence type="ECO:0000256" key="9">
    <source>
        <dbReference type="SAM" id="Phobius"/>
    </source>
</evidence>
<dbReference type="SUPFAM" id="SSF161070">
    <property type="entry name" value="SNF-like"/>
    <property type="match status" value="1"/>
</dbReference>
<feature type="binding site" evidence="7">
    <location>
        <position position="428"/>
    </location>
    <ligand>
        <name>Na(+)</name>
        <dbReference type="ChEBI" id="CHEBI:29101"/>
        <label>1</label>
    </ligand>
</feature>
<feature type="transmembrane region" description="Helical" evidence="9">
    <location>
        <begin position="531"/>
        <end position="555"/>
    </location>
</feature>
<evidence type="ECO:0000256" key="1">
    <source>
        <dbReference type="ARBA" id="ARBA00004141"/>
    </source>
</evidence>
<dbReference type="PROSITE" id="PS50267">
    <property type="entry name" value="NA_NEUROTRAN_SYMP_3"/>
    <property type="match status" value="1"/>
</dbReference>
<feature type="transmembrane region" description="Helical" evidence="9">
    <location>
        <begin position="324"/>
        <end position="344"/>
    </location>
</feature>
<feature type="binding site" evidence="7">
    <location>
        <position position="363"/>
    </location>
    <ligand>
        <name>Na(+)</name>
        <dbReference type="ChEBI" id="CHEBI:29101"/>
        <label>1</label>
    </ligand>
</feature>
<comment type="caution">
    <text evidence="10">The sequence shown here is derived from an EMBL/GenBank/DDBJ whole genome shotgun (WGS) entry which is preliminary data.</text>
</comment>
<feature type="binding site" evidence="7">
    <location>
        <position position="431"/>
    </location>
    <ligand>
        <name>Na(+)</name>
        <dbReference type="ChEBI" id="CHEBI:29101"/>
        <label>1</label>
    </ligand>
</feature>
<keyword evidence="4" id="KW-0769">Symport</keyword>
<organism evidence="10 11">
    <name type="scientific">Trichinella zimbabwensis</name>
    <dbReference type="NCBI Taxonomy" id="268475"/>
    <lineage>
        <taxon>Eukaryota</taxon>
        <taxon>Metazoa</taxon>
        <taxon>Ecdysozoa</taxon>
        <taxon>Nematoda</taxon>
        <taxon>Enoplea</taxon>
        <taxon>Dorylaimia</taxon>
        <taxon>Trichinellida</taxon>
        <taxon>Trichinellidae</taxon>
        <taxon>Trichinella</taxon>
    </lineage>
</organism>
<dbReference type="Proteomes" id="UP000055024">
    <property type="component" value="Unassembled WGS sequence"/>
</dbReference>
<dbReference type="GO" id="GO:0043005">
    <property type="term" value="C:neuron projection"/>
    <property type="evidence" value="ECO:0007669"/>
    <property type="project" value="TreeGrafter"/>
</dbReference>
<accession>A0A0V1H917</accession>
<dbReference type="STRING" id="268475.A0A0V1H917"/>
<proteinExistence type="predicted"/>
<evidence type="ECO:0000256" key="4">
    <source>
        <dbReference type="ARBA" id="ARBA00022847"/>
    </source>
</evidence>
<feature type="binding site" evidence="7">
    <location>
        <position position="89"/>
    </location>
    <ligand>
        <name>Na(+)</name>
        <dbReference type="ChEBI" id="CHEBI:29101"/>
        <label>1</label>
    </ligand>
</feature>
<feature type="binding site" evidence="7">
    <location>
        <position position="331"/>
    </location>
    <ligand>
        <name>Na(+)</name>
        <dbReference type="ChEBI" id="CHEBI:29101"/>
        <label>1</label>
    </ligand>
</feature>
<evidence type="ECO:0000256" key="3">
    <source>
        <dbReference type="ARBA" id="ARBA00022692"/>
    </source>
</evidence>
<dbReference type="PANTHER" id="PTHR11616:SF20">
    <property type="entry name" value="SODIUM- AND CHLORIDE-DEPENDENT BETAINE TRANSPORTER"/>
    <property type="match status" value="1"/>
</dbReference>
<keyword evidence="3 9" id="KW-0812">Transmembrane</keyword>
<feature type="transmembrane region" description="Helical" evidence="9">
    <location>
        <begin position="356"/>
        <end position="378"/>
    </location>
</feature>
<feature type="transmembrane region" description="Helical" evidence="9">
    <location>
        <begin position="152"/>
        <end position="179"/>
    </location>
</feature>
<protein>
    <submittedName>
        <fullName evidence="10">Sodium-and chloride-dependent GABA transporter 1</fullName>
    </submittedName>
</protein>
<keyword evidence="5 9" id="KW-1133">Transmembrane helix</keyword>
<evidence type="ECO:0000256" key="8">
    <source>
        <dbReference type="PIRSR" id="PIRSR600175-2"/>
    </source>
</evidence>
<dbReference type="InterPro" id="IPR037272">
    <property type="entry name" value="SNS_sf"/>
</dbReference>
<keyword evidence="7" id="KW-0479">Metal-binding</keyword>
<dbReference type="EMBL" id="JYDP01000113">
    <property type="protein sequence ID" value="KRZ06767.1"/>
    <property type="molecule type" value="Genomic_DNA"/>
</dbReference>
<feature type="transmembrane region" description="Helical" evidence="9">
    <location>
        <begin position="110"/>
        <end position="131"/>
    </location>
</feature>
<sequence length="649" mass="73628">MYHIVEEMADSCCFVNFLHCLKSINCFKKHKMKIAKENETTLEQDPMENLQLAELNAPVEMKTEVSSNSAKGRQWKENIDFLMTLIAYAIGLGNVWRFPYLCYKHGGAFLIPYFASWICLALPIFMAEVSLGQYLQQGSIGIWKLCPIFKGVGMASIYLSCICNIYYCVIAGWAIFYMFSSMNFSLPWLRCDHYWNNEHCRMAEVSNESFIINNATNVGYHETPAAQFWLNRVLQTSDGIDNFGIIQWELLLILTGIWIMTYFVLWKGITEARKVIYFCAIAPYILLIVLLIRGVTLSGASMGLKAFLTPNITKLTDITVWRDAGTQVFYSSGIGFGSLVAIGSHNNFNHNVYRDSIIMCLINAGTSMTAGIAVFSILGHLSMTLKVSLNDVVQSGVGLIFQVYPEAVSRLPIPQLWSVLFFLMIAILGIDSQICVVNGVIEGLNDQFPLLFLKKRKIILLFLCLTKFILGIPLVSQSGQYWLTLIDSCAVSGIPLLFVAFFEITSISWGFGKKKLKAIFKEMLGFEISKFWIVTWQYITPVWILALFINVVIFYSPVTYPNGRLYPEWASTLGILMSLSSMIFIPSYIIYYIFKAPGNSIKEVIYFKNSIKNFFAVFLVTANNCNLKINEKKNRRKKRDIAQLLISET</sequence>
<feature type="transmembrane region" description="Helical" evidence="9">
    <location>
        <begin position="245"/>
        <end position="265"/>
    </location>
</feature>
<evidence type="ECO:0000256" key="7">
    <source>
        <dbReference type="PIRSR" id="PIRSR600175-1"/>
    </source>
</evidence>
<feature type="binding site" evidence="7">
    <location>
        <position position="432"/>
    </location>
    <ligand>
        <name>Na(+)</name>
        <dbReference type="ChEBI" id="CHEBI:29101"/>
        <label>1</label>
    </ligand>
</feature>
<evidence type="ECO:0000256" key="2">
    <source>
        <dbReference type="ARBA" id="ARBA00022448"/>
    </source>
</evidence>
<feature type="binding site" evidence="7">
    <location>
        <position position="94"/>
    </location>
    <ligand>
        <name>Na(+)</name>
        <dbReference type="ChEBI" id="CHEBI:29101"/>
        <label>1</label>
    </ligand>
</feature>
<evidence type="ECO:0000313" key="11">
    <source>
        <dbReference type="Proteomes" id="UP000055024"/>
    </source>
</evidence>
<feature type="transmembrane region" description="Helical" evidence="9">
    <location>
        <begin position="481"/>
        <end position="511"/>
    </location>
</feature>
<keyword evidence="8" id="KW-1015">Disulfide bond</keyword>
<evidence type="ECO:0000256" key="6">
    <source>
        <dbReference type="ARBA" id="ARBA00023136"/>
    </source>
</evidence>